<gene>
    <name evidence="3" type="ORF">HMPREF9436_00862</name>
</gene>
<dbReference type="STRING" id="748224.HMPREF9436_00862"/>
<dbReference type="BioCyc" id="FCF748224-HMP:GTSS-682-MONOMER"/>
<protein>
    <submittedName>
        <fullName evidence="3">GDSL-like protein</fullName>
    </submittedName>
</protein>
<feature type="domain" description="SGNH hydrolase-type esterase" evidence="2">
    <location>
        <begin position="188"/>
        <end position="357"/>
    </location>
</feature>
<evidence type="ECO:0000259" key="2">
    <source>
        <dbReference type="Pfam" id="PF13472"/>
    </source>
</evidence>
<dbReference type="Pfam" id="PF13472">
    <property type="entry name" value="Lipase_GDSL_2"/>
    <property type="match status" value="1"/>
</dbReference>
<dbReference type="SUPFAM" id="SSF52266">
    <property type="entry name" value="SGNH hydrolase"/>
    <property type="match status" value="1"/>
</dbReference>
<dbReference type="eggNOG" id="COG2755">
    <property type="taxonomic scope" value="Bacteria"/>
</dbReference>
<feature type="region of interest" description="Disordered" evidence="1">
    <location>
        <begin position="126"/>
        <end position="146"/>
    </location>
</feature>
<dbReference type="EMBL" id="AECU01000083">
    <property type="protein sequence ID" value="EFQ07518.1"/>
    <property type="molecule type" value="Genomic_DNA"/>
</dbReference>
<dbReference type="AlphaFoldDB" id="E2ZGS5"/>
<dbReference type="InterPro" id="IPR013830">
    <property type="entry name" value="SGNH_hydro"/>
</dbReference>
<proteinExistence type="predicted"/>
<dbReference type="HOGENOM" id="CLU_065117_0_0_9"/>
<feature type="compositionally biased region" description="Polar residues" evidence="1">
    <location>
        <begin position="129"/>
        <end position="138"/>
    </location>
</feature>
<dbReference type="Proteomes" id="UP000006028">
    <property type="component" value="Unassembled WGS sequence"/>
</dbReference>
<organism evidence="3 4">
    <name type="scientific">Faecalibacterium cf. prausnitzii KLE1255</name>
    <dbReference type="NCBI Taxonomy" id="748224"/>
    <lineage>
        <taxon>Bacteria</taxon>
        <taxon>Bacillati</taxon>
        <taxon>Bacillota</taxon>
        <taxon>Clostridia</taxon>
        <taxon>Eubacteriales</taxon>
        <taxon>Oscillospiraceae</taxon>
        <taxon>Faecalibacterium</taxon>
    </lineage>
</organism>
<comment type="caution">
    <text evidence="3">The sequence shown here is derived from an EMBL/GenBank/DDBJ whole genome shotgun (WGS) entry which is preliminary data.</text>
</comment>
<evidence type="ECO:0000256" key="1">
    <source>
        <dbReference type="SAM" id="MobiDB-lite"/>
    </source>
</evidence>
<accession>E2ZGS5</accession>
<evidence type="ECO:0000313" key="3">
    <source>
        <dbReference type="EMBL" id="EFQ07518.1"/>
    </source>
</evidence>
<evidence type="ECO:0000313" key="4">
    <source>
        <dbReference type="Proteomes" id="UP000006028"/>
    </source>
</evidence>
<sequence length="389" mass="41424">MCKITTSLLYLFCLLYARPNWLHRQKNYDKIKNAQPRADKTPFCAGKMEKAGKTMGISHEYHSAPRRARRGAVSGKLRFLGAVVAILLVSYAITAILEKGAEGADDTPSTNASGIAENILAPLPMQGEADSSSAAQDGSTGGQAVTLENFGPAKQSAGAYTVKAYDASVIRQPSCGQVDLSYFADAAFLGDSLTVGFSDYQINLDGALICGYTGVGPDAIVNRSAVKSPTRGQEVALDVLAAARPKKLYILLGTNTLTTLGASDRFLAYYGQMLDMLREALGEDCVIYVQSIPPVRPSAAAEKPGLASDVLRGVNEQLAQLAASKGCVYLDLWETLADGEGNLKEMLAAPDGVHLSAGNGYGAWVTYLRNHAKYRADNSWTMGSIYSAQ</sequence>
<name>E2ZGS5_9FIRM</name>
<reference evidence="3 4" key="1">
    <citation type="submission" date="2010-08" db="EMBL/GenBank/DDBJ databases">
        <authorList>
            <person name="Weinstock G."/>
            <person name="Sodergren E."/>
            <person name="Clifton S."/>
            <person name="Fulton L."/>
            <person name="Fulton B."/>
            <person name="Courtney L."/>
            <person name="Fronick C."/>
            <person name="Harrison M."/>
            <person name="Strong C."/>
            <person name="Farmer C."/>
            <person name="Delahaunty K."/>
            <person name="Markovic C."/>
            <person name="Hall O."/>
            <person name="Minx P."/>
            <person name="Tomlinson C."/>
            <person name="Mitreva M."/>
            <person name="Hou S."/>
            <person name="Chen J."/>
            <person name="Wollam A."/>
            <person name="Pepin K.H."/>
            <person name="Johnson M."/>
            <person name="Bhonagiri V."/>
            <person name="Zhang X."/>
            <person name="Suruliraj S."/>
            <person name="Warren W."/>
            <person name="Chinwalla A."/>
            <person name="Mardis E.R."/>
            <person name="Wilson R.K."/>
        </authorList>
    </citation>
    <scope>NUCLEOTIDE SEQUENCE [LARGE SCALE GENOMIC DNA]</scope>
    <source>
        <strain evidence="3 4">KLE1255</strain>
    </source>
</reference>
<dbReference type="Gene3D" id="3.40.50.1110">
    <property type="entry name" value="SGNH hydrolase"/>
    <property type="match status" value="1"/>
</dbReference>
<dbReference type="InterPro" id="IPR036514">
    <property type="entry name" value="SGNH_hydro_sf"/>
</dbReference>